<dbReference type="AlphaFoldDB" id="A0A1M6TSM4"/>
<evidence type="ECO:0000256" key="10">
    <source>
        <dbReference type="PROSITE-ProRule" id="PRU01384"/>
    </source>
</evidence>
<feature type="short sequence motif" description="GyrA-box" evidence="9">
    <location>
        <begin position="525"/>
        <end position="531"/>
    </location>
</feature>
<dbReference type="FunFam" id="3.90.199.10:FF:000001">
    <property type="entry name" value="DNA gyrase subunit A"/>
    <property type="match status" value="1"/>
</dbReference>
<dbReference type="GO" id="GO:0003677">
    <property type="term" value="F:DNA binding"/>
    <property type="evidence" value="ECO:0007669"/>
    <property type="project" value="UniProtKB-UniRule"/>
</dbReference>
<evidence type="ECO:0000256" key="4">
    <source>
        <dbReference type="ARBA" id="ARBA00022741"/>
    </source>
</evidence>
<dbReference type="RefSeq" id="WP_073477779.1">
    <property type="nucleotide sequence ID" value="NZ_FQZU01000028.1"/>
</dbReference>
<dbReference type="Pfam" id="PF00521">
    <property type="entry name" value="DNA_topoisoIV"/>
    <property type="match status" value="1"/>
</dbReference>
<keyword evidence="11" id="KW-0175">Coiled coil</keyword>
<keyword evidence="8 9" id="KW-0413">Isomerase</keyword>
<feature type="domain" description="Topo IIA-type catalytic" evidence="12">
    <location>
        <begin position="33"/>
        <end position="498"/>
    </location>
</feature>
<dbReference type="SUPFAM" id="SSF56719">
    <property type="entry name" value="Type II DNA topoisomerase"/>
    <property type="match status" value="1"/>
</dbReference>
<proteinExistence type="inferred from homology"/>
<dbReference type="EMBL" id="FQZU01000028">
    <property type="protein sequence ID" value="SHK60002.1"/>
    <property type="molecule type" value="Genomic_DNA"/>
</dbReference>
<feature type="active site" description="O-(5'-phospho-DNA)-tyrosine intermediate" evidence="9 10">
    <location>
        <position position="121"/>
    </location>
</feature>
<dbReference type="InterPro" id="IPR005743">
    <property type="entry name" value="GyrA"/>
</dbReference>
<comment type="similarity">
    <text evidence="2 9">Belongs to the type II topoisomerase GyrA/ParC subunit family.</text>
</comment>
<dbReference type="FunFam" id="1.10.268.10:FF:000001">
    <property type="entry name" value="DNA gyrase subunit A"/>
    <property type="match status" value="1"/>
</dbReference>
<dbReference type="Gene3D" id="2.120.10.90">
    <property type="entry name" value="DNA gyrase/topoisomerase IV, subunit A, C-terminal"/>
    <property type="match status" value="1"/>
</dbReference>
<evidence type="ECO:0000256" key="6">
    <source>
        <dbReference type="ARBA" id="ARBA00023029"/>
    </source>
</evidence>
<comment type="subcellular location">
    <subcellularLocation>
        <location evidence="9">Cytoplasm</location>
    </subcellularLocation>
</comment>
<keyword evidence="6 9" id="KW-0799">Topoisomerase</keyword>
<dbReference type="InterPro" id="IPR050220">
    <property type="entry name" value="Type_II_DNA_Topoisomerases"/>
</dbReference>
<dbReference type="PROSITE" id="PS52040">
    <property type="entry name" value="TOPO_IIA"/>
    <property type="match status" value="1"/>
</dbReference>
<evidence type="ECO:0000313" key="13">
    <source>
        <dbReference type="EMBL" id="SHK60002.1"/>
    </source>
</evidence>
<dbReference type="SUPFAM" id="SSF101904">
    <property type="entry name" value="GyrA/ParC C-terminal domain-like"/>
    <property type="match status" value="1"/>
</dbReference>
<keyword evidence="7 9" id="KW-0238">DNA-binding</keyword>
<dbReference type="GO" id="GO:0005737">
    <property type="term" value="C:cytoplasm"/>
    <property type="evidence" value="ECO:0007669"/>
    <property type="project" value="UniProtKB-SubCell"/>
</dbReference>
<dbReference type="GO" id="GO:0034335">
    <property type="term" value="F:DNA negative supercoiling activity"/>
    <property type="evidence" value="ECO:0007669"/>
    <property type="project" value="UniProtKB-ARBA"/>
</dbReference>
<evidence type="ECO:0000256" key="5">
    <source>
        <dbReference type="ARBA" id="ARBA00022840"/>
    </source>
</evidence>
<evidence type="ECO:0000256" key="8">
    <source>
        <dbReference type="ARBA" id="ARBA00023235"/>
    </source>
</evidence>
<evidence type="ECO:0000256" key="2">
    <source>
        <dbReference type="ARBA" id="ARBA00008263"/>
    </source>
</evidence>
<comment type="miscellaneous">
    <text evidence="9">Few gyrases are as efficient as E.coli at forming negative supercoils. Not all organisms have 2 type II topoisomerases; in organisms with a single type II topoisomerase this enzyme also has to decatenate newly replicated chromosomes.</text>
</comment>
<name>A0A1M6TSM4_9BACT</name>
<dbReference type="GO" id="GO:0009330">
    <property type="term" value="C:DNA topoisomerase type II (double strand cut, ATP-hydrolyzing) complex"/>
    <property type="evidence" value="ECO:0007669"/>
    <property type="project" value="TreeGrafter"/>
</dbReference>
<protein>
    <recommendedName>
        <fullName evidence="9">DNA gyrase subunit A</fullName>
        <ecNumber evidence="9">5.6.2.2</ecNumber>
    </recommendedName>
</protein>
<keyword evidence="14" id="KW-1185">Reference proteome</keyword>
<dbReference type="InterPro" id="IPR002205">
    <property type="entry name" value="Topo_IIA_dom_A"/>
</dbReference>
<dbReference type="Gene3D" id="3.90.199.10">
    <property type="entry name" value="Topoisomerase II, domain 5"/>
    <property type="match status" value="1"/>
</dbReference>
<dbReference type="CDD" id="cd00187">
    <property type="entry name" value="TOP4c"/>
    <property type="match status" value="1"/>
</dbReference>
<evidence type="ECO:0000256" key="11">
    <source>
        <dbReference type="SAM" id="Coils"/>
    </source>
</evidence>
<dbReference type="GO" id="GO:0005694">
    <property type="term" value="C:chromosome"/>
    <property type="evidence" value="ECO:0007669"/>
    <property type="project" value="InterPro"/>
</dbReference>
<dbReference type="Proteomes" id="UP000183994">
    <property type="component" value="Unassembled WGS sequence"/>
</dbReference>
<evidence type="ECO:0000313" key="14">
    <source>
        <dbReference type="Proteomes" id="UP000183994"/>
    </source>
</evidence>
<comment type="function">
    <text evidence="9">A type II topoisomerase that negatively supercoils closed circular double-stranded (ds) DNA in an ATP-dependent manner to modulate DNA topology and maintain chromosomes in an underwound state. Negative supercoiling favors strand separation, and DNA replication, transcription, recombination and repair, all of which involve strand separation. Also able to catalyze the interconversion of other topological isomers of dsDNA rings, including catenanes and knotted rings. Type II topoisomerases break and join 2 DNA strands simultaneously in an ATP-dependent manner.</text>
</comment>
<gene>
    <name evidence="9" type="primary">gyrA</name>
    <name evidence="13" type="ORF">SAMN02745216_03743</name>
</gene>
<dbReference type="InterPro" id="IPR013758">
    <property type="entry name" value="Topo_IIA_A/C_ab"/>
</dbReference>
<dbReference type="Gene3D" id="1.10.268.10">
    <property type="entry name" value="Topoisomerase, domain 3"/>
    <property type="match status" value="1"/>
</dbReference>
<dbReference type="InterPro" id="IPR013760">
    <property type="entry name" value="Topo_IIA-like_dom_sf"/>
</dbReference>
<dbReference type="PANTHER" id="PTHR43493">
    <property type="entry name" value="DNA GYRASE/TOPOISOMERASE SUBUNIT A"/>
    <property type="match status" value="1"/>
</dbReference>
<comment type="catalytic activity">
    <reaction evidence="1 9 10">
        <text>ATP-dependent breakage, passage and rejoining of double-stranded DNA.</text>
        <dbReference type="EC" id="5.6.2.2"/>
    </reaction>
</comment>
<dbReference type="GO" id="GO:0006261">
    <property type="term" value="P:DNA-templated DNA replication"/>
    <property type="evidence" value="ECO:0007669"/>
    <property type="project" value="UniProtKB-UniRule"/>
</dbReference>
<dbReference type="Gene3D" id="3.30.1360.40">
    <property type="match status" value="1"/>
</dbReference>
<feature type="coiled-coil region" evidence="11">
    <location>
        <begin position="436"/>
        <end position="484"/>
    </location>
</feature>
<sequence length="811" mass="90863">MDLGENMLEISIESEMKKSYLDYAMSVIIGRALPDVRDGLKPVHRRVLFTMHEQKNDYNKPYKKSARVVGDVMGKYHPHGDAAIYDTMVRMAQDFSLRYPLVDGQGNFGSIDGDPPAAMRYTEVRMQKMAHAILEDLDKETVDFIPNYDETIQEPTVLPTRIPNLLVNGSAGIAVGMATNIPPHNLGEITDALCALIENPKLTPEEMLQYVPGPDFPTGGIIYGRAGIHSAYSTGRGIIKIRARIMVEKDNRTGKETLVVTELPYQVNKARVIEKIAQLMKDKVIEGLAFVRDESDRDGMRIAMGLKKDEMASIIINKLYKHTQLENSFGIILLSIVNNKPELLNLKETLQYFIAHRKVVVIRRTKYELAKAEARAHILEGYKIAIDNLDEVVKLIRASSTPLEAREGLMARFDLTQIQAQAILDMRLQKLTGLEIEKVEEEYRELIKAIARYKEILASDQLVLEIVRDELLEVRAEYADERRTEIVDDEGEITIEDMIVEEDMVVTISHRGYIKRNPLTLYHSQRRGGKGKIGMGTGEEDFVSRLFVASTHNTLLFFTNLGRVYWRKVYEIPQAGRAAKGKFISNLLNLAPDEQLTTVLDVKEFEPGYNIIMATKDGIIKKTDLLAYSNPRSNGIIALSLGEGDQLIAARISDGTQNVFLGSAFGKSIRFHESDVRAMGRVSRGVKGMTLAAGDHLVGMEVLTHGKTLFSCTENGFGKRTSLDEYPLQKRGGKGVITIRTHERNGHVVSILVVSNDDDLMLMTNAGKIIRMPMADISVISRNTMGVRLMGMEPGERLIGAQRLAEKDEEK</sequence>
<evidence type="ECO:0000256" key="3">
    <source>
        <dbReference type="ARBA" id="ARBA00022490"/>
    </source>
</evidence>
<dbReference type="NCBIfam" id="TIGR01063">
    <property type="entry name" value="gyrA"/>
    <property type="match status" value="1"/>
</dbReference>
<dbReference type="PANTHER" id="PTHR43493:SF5">
    <property type="entry name" value="DNA GYRASE SUBUNIT A, CHLOROPLASTIC_MITOCHONDRIAL"/>
    <property type="match status" value="1"/>
</dbReference>
<dbReference type="FunFam" id="3.30.1360.40:FF:000002">
    <property type="entry name" value="DNA gyrase subunit A"/>
    <property type="match status" value="1"/>
</dbReference>
<dbReference type="NCBIfam" id="NF004044">
    <property type="entry name" value="PRK05561.1"/>
    <property type="match status" value="1"/>
</dbReference>
<dbReference type="GO" id="GO:0006265">
    <property type="term" value="P:DNA topological change"/>
    <property type="evidence" value="ECO:0007669"/>
    <property type="project" value="UniProtKB-UniRule"/>
</dbReference>
<evidence type="ECO:0000256" key="1">
    <source>
        <dbReference type="ARBA" id="ARBA00000185"/>
    </source>
</evidence>
<evidence type="ECO:0000256" key="7">
    <source>
        <dbReference type="ARBA" id="ARBA00023125"/>
    </source>
</evidence>
<dbReference type="InterPro" id="IPR006691">
    <property type="entry name" value="GyrA/parC_rep"/>
</dbReference>
<organism evidence="13 14">
    <name type="scientific">Desulfatibacillum alkenivorans DSM 16219</name>
    <dbReference type="NCBI Taxonomy" id="1121393"/>
    <lineage>
        <taxon>Bacteria</taxon>
        <taxon>Pseudomonadati</taxon>
        <taxon>Thermodesulfobacteriota</taxon>
        <taxon>Desulfobacteria</taxon>
        <taxon>Desulfobacterales</taxon>
        <taxon>Desulfatibacillaceae</taxon>
        <taxon>Desulfatibacillum</taxon>
    </lineage>
</organism>
<dbReference type="InterPro" id="IPR035516">
    <property type="entry name" value="Gyrase/topoIV_suA_C"/>
</dbReference>
<dbReference type="SMART" id="SM00434">
    <property type="entry name" value="TOP4c"/>
    <property type="match status" value="1"/>
</dbReference>
<evidence type="ECO:0000259" key="12">
    <source>
        <dbReference type="PROSITE" id="PS52040"/>
    </source>
</evidence>
<dbReference type="EC" id="5.6.2.2" evidence="9"/>
<dbReference type="FunFam" id="2.120.10.90:FF:000004">
    <property type="entry name" value="DNA gyrase subunit A"/>
    <property type="match status" value="1"/>
</dbReference>
<dbReference type="Pfam" id="PF03989">
    <property type="entry name" value="DNA_gyraseA_C"/>
    <property type="match status" value="6"/>
</dbReference>
<keyword evidence="4 9" id="KW-0547">Nucleotide-binding</keyword>
<dbReference type="NCBIfam" id="NF004043">
    <property type="entry name" value="PRK05560.1"/>
    <property type="match status" value="1"/>
</dbReference>
<keyword evidence="3 9" id="KW-0963">Cytoplasm</keyword>
<reference evidence="14" key="1">
    <citation type="submission" date="2016-11" db="EMBL/GenBank/DDBJ databases">
        <authorList>
            <person name="Varghese N."/>
            <person name="Submissions S."/>
        </authorList>
    </citation>
    <scope>NUCLEOTIDE SEQUENCE [LARGE SCALE GENOMIC DNA]</scope>
    <source>
        <strain evidence="14">DSM 16219</strain>
    </source>
</reference>
<dbReference type="HAMAP" id="MF_01897">
    <property type="entry name" value="GyrA"/>
    <property type="match status" value="1"/>
</dbReference>
<dbReference type="InterPro" id="IPR013757">
    <property type="entry name" value="Topo_IIA_A_a_sf"/>
</dbReference>
<dbReference type="OrthoDB" id="9806486at2"/>
<evidence type="ECO:0000256" key="9">
    <source>
        <dbReference type="HAMAP-Rule" id="MF_01897"/>
    </source>
</evidence>
<dbReference type="STRING" id="1121393.SAMN02745216_03743"/>
<dbReference type="GO" id="GO:0005524">
    <property type="term" value="F:ATP binding"/>
    <property type="evidence" value="ECO:0007669"/>
    <property type="project" value="UniProtKB-UniRule"/>
</dbReference>
<accession>A0A1M6TSM4</accession>
<keyword evidence="5 9" id="KW-0067">ATP-binding</keyword>
<comment type="subunit">
    <text evidence="9">Heterotetramer, composed of two GyrA and two GyrB chains. In the heterotetramer, GyrA contains the active site tyrosine that forms a transient covalent intermediate with DNA, while GyrB binds cofactors and catalyzes ATP hydrolysis.</text>
</comment>